<dbReference type="STRING" id="944018.H8Z9R2"/>
<dbReference type="GO" id="GO:0097361">
    <property type="term" value="C:cytosolic [4Fe-4S] assembly targeting complex"/>
    <property type="evidence" value="ECO:0007669"/>
    <property type="project" value="TreeGrafter"/>
</dbReference>
<dbReference type="PANTHER" id="PTHR19920">
    <property type="entry name" value="WD40 PROTEIN CIAO1"/>
    <property type="match status" value="1"/>
</dbReference>
<reference evidence="1" key="1">
    <citation type="submission" date="2011-03" db="EMBL/GenBank/DDBJ databases">
        <title>The Genome Sequence of Nematocida sp1 strain ERTm2.</title>
        <authorList>
            <consortium name="The Broad Institute Genome Sequencing Platform"/>
            <consortium name="The Broad Institute Genome Sequencing Center for Infectious Disease"/>
            <person name="Cuomo C."/>
            <person name="Troemel E."/>
            <person name="Young S.K."/>
            <person name="Zeng Q."/>
            <person name="Gargeya S."/>
            <person name="Fitzgerald M."/>
            <person name="Haas B."/>
            <person name="Abouelleil A."/>
            <person name="Alvarado L."/>
            <person name="Arachchi H.M."/>
            <person name="Berlin A."/>
            <person name="Brown A."/>
            <person name="Chapman S.B."/>
            <person name="Chen Z."/>
            <person name="Dunbar C."/>
            <person name="Freedman E."/>
            <person name="Gearin G."/>
            <person name="Gellesch M."/>
            <person name="Goldberg J."/>
            <person name="Griggs A."/>
            <person name="Gujja S."/>
            <person name="Heilman E.R."/>
            <person name="Heiman D."/>
            <person name="Howarth C."/>
            <person name="Larson L."/>
            <person name="Lui A."/>
            <person name="MacDonald P.J.P."/>
            <person name="Mehta T."/>
            <person name="Montmayeur A."/>
            <person name="Murphy C."/>
            <person name="Neiman D."/>
            <person name="Pearson M."/>
            <person name="Priest M."/>
            <person name="Roberts A."/>
            <person name="Saif S."/>
            <person name="Shea T."/>
            <person name="Shenoy N."/>
            <person name="Sisk P."/>
            <person name="Stolte C."/>
            <person name="Sykes S."/>
            <person name="White J."/>
            <person name="Yandava C."/>
            <person name="Wortman J."/>
            <person name="Nusbaum C."/>
            <person name="Birren B."/>
        </authorList>
    </citation>
    <scope>NUCLEOTIDE SEQUENCE</scope>
    <source>
        <strain evidence="1">ERTm2</strain>
    </source>
</reference>
<dbReference type="GO" id="GO:0016226">
    <property type="term" value="P:iron-sulfur cluster assembly"/>
    <property type="evidence" value="ECO:0007669"/>
    <property type="project" value="TreeGrafter"/>
</dbReference>
<dbReference type="Proteomes" id="UP000005622">
    <property type="component" value="Unassembled WGS sequence"/>
</dbReference>
<dbReference type="InterPro" id="IPR036322">
    <property type="entry name" value="WD40_repeat_dom_sf"/>
</dbReference>
<organism evidence="1">
    <name type="scientific">Nematocida ausubeli (strain ATCC PRA-371 / ERTm2)</name>
    <name type="common">Nematode killer fungus</name>
    <dbReference type="NCBI Taxonomy" id="1913371"/>
    <lineage>
        <taxon>Eukaryota</taxon>
        <taxon>Fungi</taxon>
        <taxon>Fungi incertae sedis</taxon>
        <taxon>Microsporidia</taxon>
        <taxon>Nematocida</taxon>
    </lineage>
</organism>
<accession>H8Z9R2</accession>
<sequence length="368" mass="41387">MGIISGEVVQREVAGGIGWSMCQNEKVLCLGMEGDLIIYDLASLQVMKKIETRSDPQRTLRMVEHKGENIAKPEENNNITEENIKTRIKSSLQESTDDMPYSVDRRHDGEVIRRCEFMGKSDILGVGYFSGVCDIINTSTGEALDRLEGDDTEVKSVAFSECGRFGFSTRQGSLWVWALNDEATWEIEEIIEYSENDVKSILWHRNSLISVGYSNEIVVYSRWEDDICDVKWEIQSIFKADACVWDIAVVDGDTSYMAAVTQSGLLKILTKSGEAAWEEASEHKVSEYPIISVCCGVADGKACFAMIVDRRRLALYAMDGSLIEETLLLTEYDEPVDILFSKETSSFIVLSYQIKCQMKSTIIRCVKV</sequence>
<dbReference type="HOGENOM" id="CLU_064987_0_0_1"/>
<dbReference type="AlphaFoldDB" id="H8Z9R2"/>
<proteinExistence type="predicted"/>
<dbReference type="PANTHER" id="PTHR19920:SF0">
    <property type="entry name" value="CYTOSOLIC IRON-SULFUR PROTEIN ASSEMBLY PROTEIN CIAO1-RELATED"/>
    <property type="match status" value="1"/>
</dbReference>
<dbReference type="SUPFAM" id="SSF50978">
    <property type="entry name" value="WD40 repeat-like"/>
    <property type="match status" value="1"/>
</dbReference>
<dbReference type="Gene3D" id="2.130.10.10">
    <property type="entry name" value="YVTN repeat-like/Quinoprotein amine dehydrogenase"/>
    <property type="match status" value="1"/>
</dbReference>
<evidence type="ECO:0000313" key="1">
    <source>
        <dbReference type="EMBL" id="EHY66693.1"/>
    </source>
</evidence>
<protein>
    <submittedName>
        <fullName evidence="1">Uncharacterized protein</fullName>
    </submittedName>
</protein>
<gene>
    <name evidence="1" type="ORF">NERG_00333</name>
</gene>
<dbReference type="EMBL" id="JH604633">
    <property type="protein sequence ID" value="EHY66693.1"/>
    <property type="molecule type" value="Genomic_DNA"/>
</dbReference>
<name>H8Z9R2_NEMA1</name>
<dbReference type="InterPro" id="IPR015943">
    <property type="entry name" value="WD40/YVTN_repeat-like_dom_sf"/>
</dbReference>